<proteinExistence type="predicted"/>
<dbReference type="InterPro" id="IPR032574">
    <property type="entry name" value="DUF4924"/>
</dbReference>
<name>A0A419VWA0_9BACT</name>
<evidence type="ECO:0000313" key="2">
    <source>
        <dbReference type="Proteomes" id="UP000283387"/>
    </source>
</evidence>
<dbReference type="OrthoDB" id="1095125at2"/>
<accession>A0A419VWA0</accession>
<dbReference type="Pfam" id="PF16271">
    <property type="entry name" value="DUF4924"/>
    <property type="match status" value="1"/>
</dbReference>
<dbReference type="EMBL" id="RAPN01000004">
    <property type="protein sequence ID" value="RKD86423.1"/>
    <property type="molecule type" value="Genomic_DNA"/>
</dbReference>
<sequence length="182" mass="21337">MLIAQEKRKTNIAEYILYIWQLEDLFRALNFDMEKVGSVLVSQFNVDENTRLDIYQYYKNMVLMMEKEQVKEKGHIQAIKNVTDDLNHFHLLLLKSPDDRQYKALYQIAKPLLDEFRLKSNDVNAHDVQVMLQALYSVMLLKLQQKPITKGTEQATGHISKLAGHLAARFKQNEEGDFDLYE</sequence>
<organism evidence="1 2">
    <name type="scientific">Mangrovibacterium diazotrophicum</name>
    <dbReference type="NCBI Taxonomy" id="1261403"/>
    <lineage>
        <taxon>Bacteria</taxon>
        <taxon>Pseudomonadati</taxon>
        <taxon>Bacteroidota</taxon>
        <taxon>Bacteroidia</taxon>
        <taxon>Marinilabiliales</taxon>
        <taxon>Prolixibacteraceae</taxon>
        <taxon>Mangrovibacterium</taxon>
    </lineage>
</organism>
<keyword evidence="2" id="KW-1185">Reference proteome</keyword>
<dbReference type="Proteomes" id="UP000283387">
    <property type="component" value="Unassembled WGS sequence"/>
</dbReference>
<evidence type="ECO:0000313" key="1">
    <source>
        <dbReference type="EMBL" id="RKD86423.1"/>
    </source>
</evidence>
<protein>
    <submittedName>
        <fullName evidence="1">Uncharacterized protein DUF4924</fullName>
    </submittedName>
</protein>
<dbReference type="AlphaFoldDB" id="A0A419VWA0"/>
<reference evidence="1 2" key="1">
    <citation type="submission" date="2018-09" db="EMBL/GenBank/DDBJ databases">
        <title>Genomic Encyclopedia of Archaeal and Bacterial Type Strains, Phase II (KMG-II): from individual species to whole genera.</title>
        <authorList>
            <person name="Goeker M."/>
        </authorList>
    </citation>
    <scope>NUCLEOTIDE SEQUENCE [LARGE SCALE GENOMIC DNA]</scope>
    <source>
        <strain evidence="1 2">DSM 27148</strain>
    </source>
</reference>
<gene>
    <name evidence="1" type="ORF">BC643_4116</name>
</gene>
<comment type="caution">
    <text evidence="1">The sequence shown here is derived from an EMBL/GenBank/DDBJ whole genome shotgun (WGS) entry which is preliminary data.</text>
</comment>
<dbReference type="RefSeq" id="WP_147377293.1">
    <property type="nucleotide sequence ID" value="NZ_RAPN01000004.1"/>
</dbReference>